<evidence type="ECO:0000256" key="1">
    <source>
        <dbReference type="ARBA" id="ARBA00009013"/>
    </source>
</evidence>
<dbReference type="InterPro" id="IPR003658">
    <property type="entry name" value="Anti-sigma_ant"/>
</dbReference>
<evidence type="ECO:0000313" key="4">
    <source>
        <dbReference type="EMBL" id="MBP2184020.1"/>
    </source>
</evidence>
<dbReference type="PANTHER" id="PTHR33495:SF13">
    <property type="entry name" value="ANTI-SIGMA-F FACTOR ANTAGONIST RSFB"/>
    <property type="match status" value="1"/>
</dbReference>
<dbReference type="Gene3D" id="3.30.750.24">
    <property type="entry name" value="STAS domain"/>
    <property type="match status" value="1"/>
</dbReference>
<dbReference type="NCBIfam" id="TIGR00377">
    <property type="entry name" value="ant_ant_sig"/>
    <property type="match status" value="1"/>
</dbReference>
<sequence length="123" mass="13210">MPQQALGEPARTTPPPEWLTITHRRVSGALVVEVVGEVDMESAPALLDAMTTAIDQAHPDPCIVDLTRVGFLNAAGLTALLDASRHTPRPRLVVDSNSCVIRPIEIAGLDNALKLYHSIEEAL</sequence>
<dbReference type="InterPro" id="IPR002645">
    <property type="entry name" value="STAS_dom"/>
</dbReference>
<comment type="caution">
    <text evidence="4">The sequence shown here is derived from an EMBL/GenBank/DDBJ whole genome shotgun (WGS) entry which is preliminary data.</text>
</comment>
<dbReference type="PANTHER" id="PTHR33495">
    <property type="entry name" value="ANTI-SIGMA FACTOR ANTAGONIST TM_1081-RELATED-RELATED"/>
    <property type="match status" value="1"/>
</dbReference>
<dbReference type="SUPFAM" id="SSF52091">
    <property type="entry name" value="SpoIIaa-like"/>
    <property type="match status" value="1"/>
</dbReference>
<dbReference type="EMBL" id="JAGGMS010000001">
    <property type="protein sequence ID" value="MBP2184020.1"/>
    <property type="molecule type" value="Genomic_DNA"/>
</dbReference>
<proteinExistence type="inferred from homology"/>
<comment type="similarity">
    <text evidence="1 2">Belongs to the anti-sigma-factor antagonist family.</text>
</comment>
<reference evidence="4 5" key="1">
    <citation type="submission" date="2021-03" db="EMBL/GenBank/DDBJ databases">
        <title>Sequencing the genomes of 1000 actinobacteria strains.</title>
        <authorList>
            <person name="Klenk H.-P."/>
        </authorList>
    </citation>
    <scope>NUCLEOTIDE SEQUENCE [LARGE SCALE GENOMIC DNA]</scope>
    <source>
        <strain evidence="4 5">DSM 45510</strain>
    </source>
</reference>
<gene>
    <name evidence="4" type="ORF">JOM49_005546</name>
</gene>
<dbReference type="Pfam" id="PF01740">
    <property type="entry name" value="STAS"/>
    <property type="match status" value="1"/>
</dbReference>
<accession>A0ABS4PX71</accession>
<dbReference type="CDD" id="cd07043">
    <property type="entry name" value="STAS_anti-anti-sigma_factors"/>
    <property type="match status" value="1"/>
</dbReference>
<feature type="domain" description="STAS" evidence="3">
    <location>
        <begin position="19"/>
        <end position="123"/>
    </location>
</feature>
<organism evidence="4 5">
    <name type="scientific">Amycolatopsis magusensis</name>
    <dbReference type="NCBI Taxonomy" id="882444"/>
    <lineage>
        <taxon>Bacteria</taxon>
        <taxon>Bacillati</taxon>
        <taxon>Actinomycetota</taxon>
        <taxon>Actinomycetes</taxon>
        <taxon>Pseudonocardiales</taxon>
        <taxon>Pseudonocardiaceae</taxon>
        <taxon>Amycolatopsis</taxon>
    </lineage>
</organism>
<keyword evidence="5" id="KW-1185">Reference proteome</keyword>
<dbReference type="RefSeq" id="WP_209667093.1">
    <property type="nucleotide sequence ID" value="NZ_JAGGMS010000001.1"/>
</dbReference>
<evidence type="ECO:0000259" key="3">
    <source>
        <dbReference type="PROSITE" id="PS50801"/>
    </source>
</evidence>
<dbReference type="InterPro" id="IPR036513">
    <property type="entry name" value="STAS_dom_sf"/>
</dbReference>
<dbReference type="Proteomes" id="UP000741013">
    <property type="component" value="Unassembled WGS sequence"/>
</dbReference>
<evidence type="ECO:0000256" key="2">
    <source>
        <dbReference type="RuleBase" id="RU003749"/>
    </source>
</evidence>
<protein>
    <recommendedName>
        <fullName evidence="2">Anti-sigma factor antagonist</fullName>
    </recommendedName>
</protein>
<evidence type="ECO:0000313" key="5">
    <source>
        <dbReference type="Proteomes" id="UP000741013"/>
    </source>
</evidence>
<name>A0ABS4PX71_9PSEU</name>
<dbReference type="PROSITE" id="PS50801">
    <property type="entry name" value="STAS"/>
    <property type="match status" value="1"/>
</dbReference>